<dbReference type="EMBL" id="BAABCR010000008">
    <property type="protein sequence ID" value="GAA4026275.1"/>
    <property type="molecule type" value="Genomic_DNA"/>
</dbReference>
<dbReference type="NCBIfam" id="TIGR01451">
    <property type="entry name" value="B_ant_repeat"/>
    <property type="match status" value="1"/>
</dbReference>
<proteinExistence type="predicted"/>
<reference evidence="6" key="1">
    <citation type="journal article" date="2019" name="Int. J. Syst. Evol. Microbiol.">
        <title>The Global Catalogue of Microorganisms (GCM) 10K type strain sequencing project: providing services to taxonomists for standard genome sequencing and annotation.</title>
        <authorList>
            <consortium name="The Broad Institute Genomics Platform"/>
            <consortium name="The Broad Institute Genome Sequencing Center for Infectious Disease"/>
            <person name="Wu L."/>
            <person name="Ma J."/>
        </authorList>
    </citation>
    <scope>NUCLEOTIDE SEQUENCE [LARGE SCALE GENOMIC DNA]</scope>
    <source>
        <strain evidence="6">JCM 17064</strain>
    </source>
</reference>
<dbReference type="PANTHER" id="PTHR35580">
    <property type="entry name" value="CELL SURFACE GLYCOPROTEIN (S-LAYER PROTEIN)-LIKE PROTEIN"/>
    <property type="match status" value="1"/>
</dbReference>
<keyword evidence="1 2" id="KW-0732">Signal</keyword>
<organism evidence="5 6">
    <name type="scientific">Flavobacterium cheonhonense</name>
    <dbReference type="NCBI Taxonomy" id="706185"/>
    <lineage>
        <taxon>Bacteria</taxon>
        <taxon>Pseudomonadati</taxon>
        <taxon>Bacteroidota</taxon>
        <taxon>Flavobacteriia</taxon>
        <taxon>Flavobacteriales</taxon>
        <taxon>Flavobacteriaceae</taxon>
        <taxon>Flavobacterium</taxon>
    </lineage>
</organism>
<evidence type="ECO:0008006" key="7">
    <source>
        <dbReference type="Google" id="ProtNLM"/>
    </source>
</evidence>
<feature type="chain" id="PRO_5046534614" description="Secretion system C-terminal sorting domain-containing protein" evidence="2">
    <location>
        <begin position="21"/>
        <end position="1042"/>
    </location>
</feature>
<keyword evidence="6" id="KW-1185">Reference proteome</keyword>
<protein>
    <recommendedName>
        <fullName evidence="7">Secretion system C-terminal sorting domain-containing protein</fullName>
    </recommendedName>
</protein>
<feature type="domain" description="Secretion system C-terminal sorting" evidence="3">
    <location>
        <begin position="977"/>
        <end position="1040"/>
    </location>
</feature>
<dbReference type="Pfam" id="PF18962">
    <property type="entry name" value="Por_Secre_tail"/>
    <property type="match status" value="1"/>
</dbReference>
<dbReference type="InterPro" id="IPR013783">
    <property type="entry name" value="Ig-like_fold"/>
</dbReference>
<dbReference type="InterPro" id="IPR026444">
    <property type="entry name" value="Secre_tail"/>
</dbReference>
<feature type="signal peptide" evidence="2">
    <location>
        <begin position="1"/>
        <end position="20"/>
    </location>
</feature>
<dbReference type="InterPro" id="IPR047589">
    <property type="entry name" value="DUF11_rpt"/>
</dbReference>
<dbReference type="SUPFAM" id="SSF101898">
    <property type="entry name" value="NHL repeat"/>
    <property type="match status" value="1"/>
</dbReference>
<evidence type="ECO:0000259" key="4">
    <source>
        <dbReference type="Pfam" id="PF24595"/>
    </source>
</evidence>
<dbReference type="Pfam" id="PF24595">
    <property type="entry name" value="DUF7619"/>
    <property type="match status" value="1"/>
</dbReference>
<evidence type="ECO:0000256" key="1">
    <source>
        <dbReference type="ARBA" id="ARBA00022729"/>
    </source>
</evidence>
<dbReference type="Proteomes" id="UP001500968">
    <property type="component" value="Unassembled WGS sequence"/>
</dbReference>
<dbReference type="Gene3D" id="2.60.40.10">
    <property type="entry name" value="Immunoglobulins"/>
    <property type="match status" value="1"/>
</dbReference>
<gene>
    <name evidence="5" type="ORF">GCM10022386_07070</name>
</gene>
<evidence type="ECO:0000313" key="6">
    <source>
        <dbReference type="Proteomes" id="UP001500968"/>
    </source>
</evidence>
<comment type="caution">
    <text evidence="5">The sequence shown here is derived from an EMBL/GenBank/DDBJ whole genome shotgun (WGS) entry which is preliminary data.</text>
</comment>
<dbReference type="PANTHER" id="PTHR35580:SF1">
    <property type="entry name" value="PHYTASE-LIKE DOMAIN-CONTAINING PROTEIN"/>
    <property type="match status" value="1"/>
</dbReference>
<dbReference type="NCBIfam" id="TIGR04183">
    <property type="entry name" value="Por_Secre_tail"/>
    <property type="match status" value="1"/>
</dbReference>
<feature type="domain" description="DUF7619" evidence="4">
    <location>
        <begin position="820"/>
        <end position="956"/>
    </location>
</feature>
<dbReference type="InterPro" id="IPR055353">
    <property type="entry name" value="DUF7619"/>
</dbReference>
<sequence>MRIKLLLSLWLLLQVVSVQSQPFHWATAATGIGYEYGTKATKDAAGNTYILGYFIGDSSSSSGGNTFEFNGVSYPANGRGDAFFAKLDSNKQLVWMKTIGGNDTSYFDEATDIHIDPFGDIYITFTAKGFNISYNSQILSGIGSIGQYGGEGVLLKVNTNGDYLWHDSGTVASTFEEITTDATGNVYLTGSYDSSITLGGTITLTNPSTFTTQDLLVAKYQPNGTILWAKKAGGMPHNTFAYGVDLKVNPQTNELIVLAKGEGQVYFDNVPMPFNGSVDKGILLVSYNLNGNLNWIRRILDQDNYGYHSATALDISPSGIIGVTGYTPGSEPYGLVGFYTGNGNIITEHIYPSSYSLRMSSITFNEFNEAYVTGQFNGQITVGISPGTATLSGYKGFVAKMDILQQVKWITEVGGANTHVSNVEYHNGKLVYATRIDGTFTYNSGANSITNNSGDALFGELTDFNLSANRCNITGTVFEDLDTNCIQNTNDIVQNAVIVKATDANGVNRFSISDTNGHYDIPVEIGAYTVSILPNPVQNALIHQNCYTQQNVTLTTMGQDADNVNFPVELDYCSLLSVDIASDRRRRCFDSNTYVSYRNSGLAVAQNVAITVDLPEFVTFISANHPHTVNPQGHYVFNVGTLAPNQSGVIHIVDHTECIEGITGRSQCTKAWITPTNDCAATLDPNYANWDKSLIRVSGTCNNNAEVQFTITNAALPGLGNMGTPRNYRIYADNGLAITETFQLNGGESTIVNYPANGQTIRLEVDQHPLYSGSSFAQETIEGCGSTNGIFSTGFVNAMPMDDEEISIETDCLKIIDSYDPNDKLVSPTGITENHYVRAGTELDYMIRFQNTGTDTAYKVVIKDTLSPYLDPATIQWGVSSHPYTINITGTETPVLEFTFNNINLPHSSVNEPGSHGFVKFKAATYNALANGIVVNNDANIYFDYNLPITTNTVQITISDFVLPLSQEAFNIQHLKVYPNPTSGLLVIESDTLTKVEVYNISGSLMETTTQHQINLSHYAKGIYLVKITTPEGIALKKIVLE</sequence>
<accession>A0ABP7THM6</accession>
<name>A0ABP7THM6_9FLAO</name>
<evidence type="ECO:0000256" key="2">
    <source>
        <dbReference type="SAM" id="SignalP"/>
    </source>
</evidence>
<dbReference type="RefSeq" id="WP_324691796.1">
    <property type="nucleotide sequence ID" value="NZ_BAABCR010000008.1"/>
</dbReference>
<dbReference type="InterPro" id="IPR052918">
    <property type="entry name" value="Motility_Chemotaxis_Reg"/>
</dbReference>
<evidence type="ECO:0000313" key="5">
    <source>
        <dbReference type="EMBL" id="GAA4026275.1"/>
    </source>
</evidence>
<evidence type="ECO:0000259" key="3">
    <source>
        <dbReference type="Pfam" id="PF18962"/>
    </source>
</evidence>